<gene>
    <name evidence="1" type="ordered locus">LOC_Os11g42150</name>
</gene>
<reference evidence="1" key="3">
    <citation type="submission" date="2006-01" db="EMBL/GenBank/DDBJ databases">
        <authorList>
            <person name="Buell R."/>
        </authorList>
    </citation>
    <scope>NUCLEOTIDE SEQUENCE</scope>
</reference>
<proteinExistence type="predicted"/>
<accession>Q2R0L7</accession>
<dbReference type="EMBL" id="DP000010">
    <property type="protein sequence ID" value="ABA95012.1"/>
    <property type="molecule type" value="Genomic_DNA"/>
</dbReference>
<reference evidence="1" key="2">
    <citation type="submission" date="2005-04" db="EMBL/GenBank/DDBJ databases">
        <authorList>
            <person name="Buell C.R."/>
            <person name="Wing R.A."/>
            <person name="McCombie W.A."/>
            <person name="Ouyang S."/>
        </authorList>
    </citation>
    <scope>NUCLEOTIDE SEQUENCE</scope>
</reference>
<reference evidence="1" key="1">
    <citation type="journal article" date="2005" name="BMC Biol.">
        <title>The sequence of rice chromosomes 11 and 12, rich in disease resistance genes and recent gene duplications.</title>
        <authorList>
            <consortium name="The rice chromosomes 11 and 12 sequencing consortia"/>
        </authorList>
    </citation>
    <scope>NUCLEOTIDE SEQUENCE [LARGE SCALE GENOMIC DNA]</scope>
</reference>
<sequence>MGHGVRQTASRHLTRDLTVRTIKHLMVQLCAAVLGRYNKRFTPEDIITTQRRMCYVEDYKGYVEQESAHAQPVAVYASKKIVYAAKGSTSKACATQPIIFLHA</sequence>
<dbReference type="AlphaFoldDB" id="Q2R0L7"/>
<dbReference type="Pfam" id="PF12425">
    <property type="entry name" value="DUF3673"/>
    <property type="match status" value="1"/>
</dbReference>
<organism evidence="1">
    <name type="scientific">Oryza sativa subsp. japonica</name>
    <name type="common">Rice</name>
    <dbReference type="NCBI Taxonomy" id="39947"/>
    <lineage>
        <taxon>Eukaryota</taxon>
        <taxon>Viridiplantae</taxon>
        <taxon>Streptophyta</taxon>
        <taxon>Embryophyta</taxon>
        <taxon>Tracheophyta</taxon>
        <taxon>Spermatophyta</taxon>
        <taxon>Magnoliopsida</taxon>
        <taxon>Liliopsida</taxon>
        <taxon>Poales</taxon>
        <taxon>Poaceae</taxon>
        <taxon>BOP clade</taxon>
        <taxon>Oryzoideae</taxon>
        <taxon>Oryzeae</taxon>
        <taxon>Oryzinae</taxon>
        <taxon>Oryza</taxon>
        <taxon>Oryza sativa</taxon>
    </lineage>
</organism>
<dbReference type="InterPro" id="IPR022142">
    <property type="entry name" value="DUF3673"/>
</dbReference>
<protein>
    <submittedName>
        <fullName evidence="1">Uncharacterized protein</fullName>
    </submittedName>
</protein>
<name>Q2R0L7_ORYSJ</name>
<evidence type="ECO:0000313" key="1">
    <source>
        <dbReference type="EMBL" id="ABA95012.1"/>
    </source>
</evidence>